<accession>A0A1G8HZ49</accession>
<gene>
    <name evidence="1" type="ORF">SAMN05421850_101703</name>
</gene>
<evidence type="ECO:0000313" key="1">
    <source>
        <dbReference type="EMBL" id="SDI11903.1"/>
    </source>
</evidence>
<dbReference type="AlphaFoldDB" id="A0A1G8HZ49"/>
<sequence>MQVVLHAGAHNTDDDRLIKCLLRNRDDFRKRGISVPGPSRYRRLLRDTINAMSTGNLAPDARMVLLDAILEEDYPERLLLSNENFFSVPKLAVSKRVFYPRAELKLAQLCRIFERDEVELFLAIRNPASFLPAVYANSPDMSFEDFMAGADPRDLRWSELVRRIREHVPGLQITVWCNEDTPLIWAQIIREMAALEHNQKIVGGFDLLSDIMTKVGMKRFREYLKKYPNMNEIQKRRVIAAFLDKFAIEEEIEEELDLPGWTEDLVNELSDIYDDDVFEIGRIQGVNLMAP</sequence>
<reference evidence="1 2" key="1">
    <citation type="submission" date="2016-10" db="EMBL/GenBank/DDBJ databases">
        <authorList>
            <person name="de Groot N.N."/>
        </authorList>
    </citation>
    <scope>NUCLEOTIDE SEQUENCE [LARGE SCALE GENOMIC DNA]</scope>
    <source>
        <strain evidence="1 2">DSM 28010</strain>
    </source>
</reference>
<dbReference type="OrthoDB" id="7816979at2"/>
<dbReference type="EMBL" id="FNEB01000001">
    <property type="protein sequence ID" value="SDI11903.1"/>
    <property type="molecule type" value="Genomic_DNA"/>
</dbReference>
<name>A0A1G8HZ49_9RHOB</name>
<dbReference type="STRING" id="490829.SAMN05421850_101703"/>
<keyword evidence="2" id="KW-1185">Reference proteome</keyword>
<dbReference type="Proteomes" id="UP000199340">
    <property type="component" value="Unassembled WGS sequence"/>
</dbReference>
<proteinExistence type="predicted"/>
<protein>
    <recommendedName>
        <fullName evidence="3">Sulfotransferase family protein</fullName>
    </recommendedName>
</protein>
<organism evidence="1 2">
    <name type="scientific">Lutimaribacter saemankumensis</name>
    <dbReference type="NCBI Taxonomy" id="490829"/>
    <lineage>
        <taxon>Bacteria</taxon>
        <taxon>Pseudomonadati</taxon>
        <taxon>Pseudomonadota</taxon>
        <taxon>Alphaproteobacteria</taxon>
        <taxon>Rhodobacterales</taxon>
        <taxon>Roseobacteraceae</taxon>
        <taxon>Lutimaribacter</taxon>
    </lineage>
</organism>
<evidence type="ECO:0008006" key="3">
    <source>
        <dbReference type="Google" id="ProtNLM"/>
    </source>
</evidence>
<evidence type="ECO:0000313" key="2">
    <source>
        <dbReference type="Proteomes" id="UP000199340"/>
    </source>
</evidence>
<dbReference type="RefSeq" id="WP_090026466.1">
    <property type="nucleotide sequence ID" value="NZ_FNEB01000001.1"/>
</dbReference>